<feature type="domain" description="OmpA-like" evidence="8">
    <location>
        <begin position="522"/>
        <end position="638"/>
    </location>
</feature>
<dbReference type="SUPFAM" id="SSF48452">
    <property type="entry name" value="TPR-like"/>
    <property type="match status" value="1"/>
</dbReference>
<dbReference type="InterPro" id="IPR006665">
    <property type="entry name" value="OmpA-like"/>
</dbReference>
<evidence type="ECO:0000256" key="6">
    <source>
        <dbReference type="SAM" id="MobiDB-lite"/>
    </source>
</evidence>
<dbReference type="Gene3D" id="3.30.1330.60">
    <property type="entry name" value="OmpA-like domain"/>
    <property type="match status" value="1"/>
</dbReference>
<evidence type="ECO:0000256" key="4">
    <source>
        <dbReference type="PROSITE-ProRule" id="PRU00339"/>
    </source>
</evidence>
<feature type="compositionally biased region" description="Basic and acidic residues" evidence="6">
    <location>
        <begin position="619"/>
        <end position="638"/>
    </location>
</feature>
<dbReference type="SUPFAM" id="SSF49464">
    <property type="entry name" value="Carboxypeptidase regulatory domain-like"/>
    <property type="match status" value="1"/>
</dbReference>
<dbReference type="PANTHER" id="PTHR30329:SF21">
    <property type="entry name" value="LIPOPROTEIN YIAD-RELATED"/>
    <property type="match status" value="1"/>
</dbReference>
<dbReference type="InterPro" id="IPR011659">
    <property type="entry name" value="WD40"/>
</dbReference>
<dbReference type="InterPro" id="IPR006664">
    <property type="entry name" value="OMP_bac"/>
</dbReference>
<dbReference type="CDD" id="cd07185">
    <property type="entry name" value="OmpA_C-like"/>
    <property type="match status" value="1"/>
</dbReference>
<dbReference type="PROSITE" id="PS51123">
    <property type="entry name" value="OMPA_2"/>
    <property type="match status" value="1"/>
</dbReference>
<reference evidence="9" key="1">
    <citation type="submission" date="2022-01" db="EMBL/GenBank/DDBJ databases">
        <authorList>
            <person name="Jo J.-H."/>
            <person name="Im W.-T."/>
        </authorList>
    </citation>
    <scope>NUCLEOTIDE SEQUENCE</scope>
    <source>
        <strain evidence="9">NA20</strain>
    </source>
</reference>
<comment type="subcellular location">
    <subcellularLocation>
        <location evidence="1">Cell outer membrane</location>
    </subcellularLocation>
</comment>
<dbReference type="Pfam" id="PF00691">
    <property type="entry name" value="OmpA"/>
    <property type="match status" value="1"/>
</dbReference>
<evidence type="ECO:0000256" key="3">
    <source>
        <dbReference type="ARBA" id="ARBA00023237"/>
    </source>
</evidence>
<dbReference type="InterPro" id="IPR011042">
    <property type="entry name" value="6-blade_b-propeller_TolB-like"/>
</dbReference>
<dbReference type="Pfam" id="PF07676">
    <property type="entry name" value="PD40"/>
    <property type="match status" value="4"/>
</dbReference>
<dbReference type="InterPro" id="IPR011990">
    <property type="entry name" value="TPR-like_helical_dom_sf"/>
</dbReference>
<keyword evidence="2 5" id="KW-0472">Membrane</keyword>
<feature type="signal peptide" evidence="7">
    <location>
        <begin position="1"/>
        <end position="21"/>
    </location>
</feature>
<gene>
    <name evidence="9" type="ORF">LZZ85_22735</name>
</gene>
<feature type="chain" id="PRO_5046427337" evidence="7">
    <location>
        <begin position="22"/>
        <end position="638"/>
    </location>
</feature>
<dbReference type="Proteomes" id="UP001165367">
    <property type="component" value="Unassembled WGS sequence"/>
</dbReference>
<dbReference type="PRINTS" id="PR01021">
    <property type="entry name" value="OMPADOMAIN"/>
</dbReference>
<sequence>MKKLAFAFLFCLTIVAGSAQQYDPTKISKKAKTAYDKAITLAQDGKLQEAAVLLKQWAETEPNFVDAYLSLGGVYGELKDHQQSISYYEKAFSMDPEYTIESKLPYSINLARIGQFDKALAAINEYLDKNPPANSNTRKAAEFRKKTYTFAVEHAKQHPANGYVFKPVNLGDAINSTESEYFPSITIDGSNLVFTRNLGYANEDFYQSKWNGTTWDKAVPVPGSVNTPMNEGAQNISQDGQLLVFTGCNRPDGFGGCDLYMSRLTPTGWDEATNLGGRINSDQWDSQPCLSPDKRDLYFASRRFGGFGGCDIWVCHLRENGKWSEPENLGPSVNTPGDEQCPFIHADNQTLYFTSNYWPGYGDEDIFYTKKGPGGDWSKPTNLGYPINTIDRDGTLFVTADGKTAYYASDKIGTKGGLDIYSFELREDLRPSRTLWVKGQVFDKNTKKGLPSNVELTDLGTRQIISKVQTDENGKYLITLPVGKDYVFNVNRKGYLFYSDNFMLQQHSSDSTYEKNIPLQPIEVNATLVLNNIFFDVNKFDLKPESQIELDKIVQLMMDNPTVKVEISGHTDNAGKPADNLVLSDKRAKTVVAYLINKRIAPNRFTWKGLGETQPVADNKTEEGRSKNRRTEMKVTAQ</sequence>
<keyword evidence="7" id="KW-0732">Signal</keyword>
<dbReference type="Gene3D" id="2.120.10.30">
    <property type="entry name" value="TolB, C-terminal domain"/>
    <property type="match status" value="1"/>
</dbReference>
<keyword evidence="3" id="KW-0998">Cell outer membrane</keyword>
<dbReference type="SUPFAM" id="SSF82171">
    <property type="entry name" value="DPP6 N-terminal domain-like"/>
    <property type="match status" value="1"/>
</dbReference>
<evidence type="ECO:0000256" key="7">
    <source>
        <dbReference type="SAM" id="SignalP"/>
    </source>
</evidence>
<dbReference type="InterPro" id="IPR036737">
    <property type="entry name" value="OmpA-like_sf"/>
</dbReference>
<name>A0ABS9KXU0_9BACT</name>
<feature type="repeat" description="TPR" evidence="4">
    <location>
        <begin position="65"/>
        <end position="98"/>
    </location>
</feature>
<evidence type="ECO:0000256" key="2">
    <source>
        <dbReference type="ARBA" id="ARBA00023136"/>
    </source>
</evidence>
<protein>
    <submittedName>
        <fullName evidence="9">OmpA family protein</fullName>
    </submittedName>
</protein>
<comment type="caution">
    <text evidence="9">The sequence shown here is derived from an EMBL/GenBank/DDBJ whole genome shotgun (WGS) entry which is preliminary data.</text>
</comment>
<dbReference type="PROSITE" id="PS50005">
    <property type="entry name" value="TPR"/>
    <property type="match status" value="1"/>
</dbReference>
<dbReference type="InterPro" id="IPR008969">
    <property type="entry name" value="CarboxyPept-like_regulatory"/>
</dbReference>
<keyword evidence="10" id="KW-1185">Reference proteome</keyword>
<evidence type="ECO:0000259" key="8">
    <source>
        <dbReference type="PROSITE" id="PS51123"/>
    </source>
</evidence>
<evidence type="ECO:0000256" key="5">
    <source>
        <dbReference type="PROSITE-ProRule" id="PRU00473"/>
    </source>
</evidence>
<dbReference type="InterPro" id="IPR019734">
    <property type="entry name" value="TPR_rpt"/>
</dbReference>
<dbReference type="SMART" id="SM00028">
    <property type="entry name" value="TPR"/>
    <property type="match status" value="2"/>
</dbReference>
<evidence type="ECO:0000256" key="1">
    <source>
        <dbReference type="ARBA" id="ARBA00004442"/>
    </source>
</evidence>
<dbReference type="RefSeq" id="WP_237875667.1">
    <property type="nucleotide sequence ID" value="NZ_JAKLTR010000018.1"/>
</dbReference>
<dbReference type="SUPFAM" id="SSF103088">
    <property type="entry name" value="OmpA-like"/>
    <property type="match status" value="1"/>
</dbReference>
<dbReference type="Gene3D" id="2.60.40.1120">
    <property type="entry name" value="Carboxypeptidase-like, regulatory domain"/>
    <property type="match status" value="1"/>
</dbReference>
<accession>A0ABS9KXU0</accession>
<dbReference type="PANTHER" id="PTHR30329">
    <property type="entry name" value="STATOR ELEMENT OF FLAGELLAR MOTOR COMPLEX"/>
    <property type="match status" value="1"/>
</dbReference>
<proteinExistence type="predicted"/>
<dbReference type="Pfam" id="PF13181">
    <property type="entry name" value="TPR_8"/>
    <property type="match status" value="1"/>
</dbReference>
<organism evidence="9 10">
    <name type="scientific">Terrimonas ginsenosidimutans</name>
    <dbReference type="NCBI Taxonomy" id="2908004"/>
    <lineage>
        <taxon>Bacteria</taxon>
        <taxon>Pseudomonadati</taxon>
        <taxon>Bacteroidota</taxon>
        <taxon>Chitinophagia</taxon>
        <taxon>Chitinophagales</taxon>
        <taxon>Chitinophagaceae</taxon>
        <taxon>Terrimonas</taxon>
    </lineage>
</organism>
<keyword evidence="4" id="KW-0802">TPR repeat</keyword>
<dbReference type="EMBL" id="JAKLTR010000018">
    <property type="protein sequence ID" value="MCG2617130.1"/>
    <property type="molecule type" value="Genomic_DNA"/>
</dbReference>
<evidence type="ECO:0000313" key="9">
    <source>
        <dbReference type="EMBL" id="MCG2617130.1"/>
    </source>
</evidence>
<dbReference type="Gene3D" id="1.25.40.10">
    <property type="entry name" value="Tetratricopeptide repeat domain"/>
    <property type="match status" value="1"/>
</dbReference>
<dbReference type="InterPro" id="IPR050330">
    <property type="entry name" value="Bact_OuterMem_StrucFunc"/>
</dbReference>
<evidence type="ECO:0000313" key="10">
    <source>
        <dbReference type="Proteomes" id="UP001165367"/>
    </source>
</evidence>
<dbReference type="PROSITE" id="PS50293">
    <property type="entry name" value="TPR_REGION"/>
    <property type="match status" value="1"/>
</dbReference>
<feature type="region of interest" description="Disordered" evidence="6">
    <location>
        <begin position="611"/>
        <end position="638"/>
    </location>
</feature>